<evidence type="ECO:0000313" key="1">
    <source>
        <dbReference type="EMBL" id="AFC24265.1"/>
    </source>
</evidence>
<organism evidence="1 2">
    <name type="scientific">Saprospira grandis (strain Lewin)</name>
    <dbReference type="NCBI Taxonomy" id="984262"/>
    <lineage>
        <taxon>Bacteria</taxon>
        <taxon>Pseudomonadati</taxon>
        <taxon>Bacteroidota</taxon>
        <taxon>Saprospiria</taxon>
        <taxon>Saprospirales</taxon>
        <taxon>Saprospiraceae</taxon>
        <taxon>Saprospira</taxon>
    </lineage>
</organism>
<dbReference type="Proteomes" id="UP000007519">
    <property type="component" value="Chromosome"/>
</dbReference>
<dbReference type="eggNOG" id="ENOG5030CVZ">
    <property type="taxonomic scope" value="Bacteria"/>
</dbReference>
<evidence type="ECO:0000313" key="2">
    <source>
        <dbReference type="Proteomes" id="UP000007519"/>
    </source>
</evidence>
<dbReference type="AlphaFoldDB" id="H6L993"/>
<reference evidence="1 2" key="1">
    <citation type="journal article" date="2012" name="Stand. Genomic Sci.">
        <title>Complete genome sequencing and analysis of Saprospira grandis str. Lewin, a predatory marine bacterium.</title>
        <authorList>
            <person name="Saw J.H."/>
            <person name="Yuryev A."/>
            <person name="Kanbe M."/>
            <person name="Hou S."/>
            <person name="Young A.G."/>
            <person name="Aizawa S."/>
            <person name="Alam M."/>
        </authorList>
    </citation>
    <scope>NUCLEOTIDE SEQUENCE [LARGE SCALE GENOMIC DNA]</scope>
    <source>
        <strain evidence="1 2">Lewin</strain>
    </source>
</reference>
<dbReference type="KEGG" id="sgn:SGRA_1530"/>
<protein>
    <recommendedName>
        <fullName evidence="3">Uracil-DNA glycosylase-like domain-containing protein</fullName>
    </recommendedName>
</protein>
<accession>H6L993</accession>
<evidence type="ECO:0008006" key="3">
    <source>
        <dbReference type="Google" id="ProtNLM"/>
    </source>
</evidence>
<name>H6L993_SAPGL</name>
<sequence length="218" mass="25070">MNSKEIDALIKDHYSGLEVKPILDGIINEDLYNKASYKILWLLKEPYDLGDGKGGWDLREGINKEPGVYAKYKTLKNISIVTSSILNNQSYDEVDKVNAPQILKQIAYINVSKLPGGTQSKYPELNNYYKQNESILQEQIKYCDPDIVIGGSVLYLYLNTFSLKGEEAEPLPEMARRYFMKNGKLFIDAYHPSQIKISEQKYCDGIKKVFDHWLQNKK</sequence>
<dbReference type="OrthoDB" id="1428424at2"/>
<proteinExistence type="predicted"/>
<gene>
    <name evidence="1" type="ordered locus">SGRA_1530</name>
</gene>
<dbReference type="HOGENOM" id="CLU_1266149_0_0_10"/>
<dbReference type="RefSeq" id="WP_015691901.1">
    <property type="nucleotide sequence ID" value="NC_016940.1"/>
</dbReference>
<dbReference type="STRING" id="984262.SGRA_1530"/>
<keyword evidence="2" id="KW-1185">Reference proteome</keyword>
<dbReference type="EMBL" id="CP002831">
    <property type="protein sequence ID" value="AFC24265.1"/>
    <property type="molecule type" value="Genomic_DNA"/>
</dbReference>